<comment type="caution">
    <text evidence="1">The sequence shown here is derived from an EMBL/GenBank/DDBJ whole genome shotgun (WGS) entry which is preliminary data.</text>
</comment>
<name>A0ABR5SHX2_9BACT</name>
<dbReference type="RefSeq" id="WP_085051262.1">
    <property type="nucleotide sequence ID" value="NZ_LNQR01000028.1"/>
</dbReference>
<protein>
    <submittedName>
        <fullName evidence="1">Uncharacterized protein</fullName>
    </submittedName>
</protein>
<keyword evidence="2" id="KW-1185">Reference proteome</keyword>
<gene>
    <name evidence="1" type="ORF">ASN18_0736</name>
</gene>
<proteinExistence type="predicted"/>
<accession>A0ABR5SHX2</accession>
<dbReference type="EMBL" id="LNQR01000028">
    <property type="protein sequence ID" value="KWT91834.1"/>
    <property type="molecule type" value="Genomic_DNA"/>
</dbReference>
<evidence type="ECO:0000313" key="1">
    <source>
        <dbReference type="EMBL" id="KWT91834.1"/>
    </source>
</evidence>
<organism evidence="1 2">
    <name type="scientific">Candidatus Magnetominusculus xianensis</name>
    <dbReference type="NCBI Taxonomy" id="1748249"/>
    <lineage>
        <taxon>Bacteria</taxon>
        <taxon>Pseudomonadati</taxon>
        <taxon>Nitrospirota</taxon>
        <taxon>Nitrospiria</taxon>
        <taxon>Nitrospirales</taxon>
        <taxon>Nitrospiraceae</taxon>
        <taxon>Candidatus Magnetominusculus</taxon>
    </lineage>
</organism>
<dbReference type="Gene3D" id="2.60.120.260">
    <property type="entry name" value="Galactose-binding domain-like"/>
    <property type="match status" value="1"/>
</dbReference>
<reference evidence="1 2" key="1">
    <citation type="submission" date="2015-11" db="EMBL/GenBank/DDBJ databases">
        <authorList>
            <person name="Lin W."/>
        </authorList>
    </citation>
    <scope>NUCLEOTIDE SEQUENCE [LARGE SCALE GENOMIC DNA]</scope>
    <source>
        <strain evidence="1 2">HCH-1</strain>
    </source>
</reference>
<dbReference type="Proteomes" id="UP000060487">
    <property type="component" value="Unassembled WGS sequence"/>
</dbReference>
<sequence>MNMTRGIAVSLITALLLIHGVPCYGWSGFSRTINVGGGGTSYNGDLSSITTDNITEGTFNKYYMDARARAALSASLPLSYNTSTGVFSLTTVPITSGGTGLATTPVKGQMFIGNDNGTFRLNTLNAGSNVTITNDNGSVTIAASTGSSPLWGNITGTLSAQGDLQTTLNTKEPTVAAGTNTRWYNGTKNWFTFYSDNATEGTTNLYYTNARARAALTGLGLIDYNSGTGAISLTGTTTNKWLDGTGNYFFLYSDNVTEGGKLYWSQSRFNTAFSGMTTDNLSQGTGNLYFTNSAARAALSGAGSITYDNTTGIISYVSPQAPTYDNLTVSNVLSINNIVKIGTMDAFSRYQIWNYMPNSVLRLGASQGDGDATNVSSQGIIVYGPNLQGDTMTSSDLSYARVKNDRFGLYSLKATNSELPGYYFRVDPNGLYLTENNGVKTYQIDRLTGNTTISGGLKIGSLTGVLTASGGSVAAGNTDNITEGVMNKFYSDSLARAAVSAVAPLSYNSTTGAISIAGVTSTPVKGQLLIGNDNGTFGLNTLTAGSNITITNDNNSITIAASGGGGGGTWGGITGTLSAQSDLQTALNSKEATVATGTSGDWYNGTKNWFTLYTDNITQGTNLWFTNSAARTALSAGTGISYDNTTGVITATGGGGGSIGGIDNFTLTTNQSGQAQVANWVIDNIILAFFKLAIHAALSVFNMVDGVFDKFENQAGIDNRTVAWSDNVTYLVSDHTYVSVPASGGVAGTNLCSAPDYPGYPRIYGPSQGGDWIVTNLCDNSTVLGGVWSAAGLPTIEFEFSAPIVLQGYNILFNHNYAPTAWGFYGSNDNSSWTLLDSQSGITLTYGKTNTYMFSGGLATYQFWKFDVTAGQGGYAQLGEMHLLAGDVLATYRNMLLTSVPYTAPFNPTKARLIFVQQDNTTQGITLNTDLKAYVSSDNGTSWTQVTLAKDDVIQAGTSSTPAWNLLSGDATLEGSNNQMRWRLMTFNNDNVTNKGTAVRAAALLVQ</sequence>
<evidence type="ECO:0000313" key="2">
    <source>
        <dbReference type="Proteomes" id="UP000060487"/>
    </source>
</evidence>